<evidence type="ECO:0000259" key="6">
    <source>
        <dbReference type="Pfam" id="PF00441"/>
    </source>
</evidence>
<dbReference type="InterPro" id="IPR036250">
    <property type="entry name" value="AcylCo_DH-like_C"/>
</dbReference>
<evidence type="ECO:0000259" key="7">
    <source>
        <dbReference type="Pfam" id="PF02770"/>
    </source>
</evidence>
<dbReference type="EMBL" id="BNAU01000002">
    <property type="protein sequence ID" value="GHE91586.1"/>
    <property type="molecule type" value="Genomic_DNA"/>
</dbReference>
<dbReference type="SUPFAM" id="SSF56645">
    <property type="entry name" value="Acyl-CoA dehydrogenase NM domain-like"/>
    <property type="match status" value="1"/>
</dbReference>
<evidence type="ECO:0000256" key="3">
    <source>
        <dbReference type="ARBA" id="ARBA00022630"/>
    </source>
</evidence>
<keyword evidence="4 5" id="KW-0274">FAD</keyword>
<accession>A0ABQ3ITI9</accession>
<comment type="cofactor">
    <cofactor evidence="1 5">
        <name>FAD</name>
        <dbReference type="ChEBI" id="CHEBI:57692"/>
    </cofactor>
</comment>
<evidence type="ECO:0000256" key="1">
    <source>
        <dbReference type="ARBA" id="ARBA00001974"/>
    </source>
</evidence>
<gene>
    <name evidence="9" type="ORF">GCM10017786_25110</name>
</gene>
<feature type="domain" description="Acyl-CoA oxidase/dehydrogenase middle" evidence="7">
    <location>
        <begin position="136"/>
        <end position="233"/>
    </location>
</feature>
<evidence type="ECO:0000313" key="10">
    <source>
        <dbReference type="Proteomes" id="UP000605897"/>
    </source>
</evidence>
<keyword evidence="3 5" id="KW-0285">Flavoprotein</keyword>
<comment type="similarity">
    <text evidence="2 5">Belongs to the acyl-CoA dehydrogenase family.</text>
</comment>
<dbReference type="Proteomes" id="UP000605897">
    <property type="component" value="Unassembled WGS sequence"/>
</dbReference>
<dbReference type="Gene3D" id="1.20.140.10">
    <property type="entry name" value="Butyryl-CoA Dehydrogenase, subunit A, domain 3"/>
    <property type="match status" value="1"/>
</dbReference>
<dbReference type="PANTHER" id="PTHR43884:SF12">
    <property type="entry name" value="ISOVALERYL-COA DEHYDROGENASE, MITOCHONDRIAL-RELATED"/>
    <property type="match status" value="1"/>
</dbReference>
<dbReference type="Gene3D" id="1.10.540.10">
    <property type="entry name" value="Acyl-CoA dehydrogenase/oxidase, N-terminal domain"/>
    <property type="match status" value="1"/>
</dbReference>
<feature type="domain" description="Acyl-CoA dehydrogenase/oxidase C-terminal" evidence="6">
    <location>
        <begin position="250"/>
        <end position="395"/>
    </location>
</feature>
<dbReference type="InterPro" id="IPR037069">
    <property type="entry name" value="AcylCoA_DH/ox_N_sf"/>
</dbReference>
<dbReference type="PIRSF" id="PIRSF016578">
    <property type="entry name" value="HsaA"/>
    <property type="match status" value="1"/>
</dbReference>
<organism evidence="9 10">
    <name type="scientific">Amycolatopsis deserti</name>
    <dbReference type="NCBI Taxonomy" id="185696"/>
    <lineage>
        <taxon>Bacteria</taxon>
        <taxon>Bacillati</taxon>
        <taxon>Actinomycetota</taxon>
        <taxon>Actinomycetes</taxon>
        <taxon>Pseudonocardiales</taxon>
        <taxon>Pseudonocardiaceae</taxon>
        <taxon>Amycolatopsis</taxon>
    </lineage>
</organism>
<dbReference type="Pfam" id="PF00441">
    <property type="entry name" value="Acyl-CoA_dh_1"/>
    <property type="match status" value="1"/>
</dbReference>
<dbReference type="Gene3D" id="2.40.110.10">
    <property type="entry name" value="Butyryl-CoA Dehydrogenase, subunit A, domain 2"/>
    <property type="match status" value="1"/>
</dbReference>
<dbReference type="InterPro" id="IPR009100">
    <property type="entry name" value="AcylCoA_DH/oxidase_NM_dom_sf"/>
</dbReference>
<keyword evidence="10" id="KW-1185">Reference proteome</keyword>
<dbReference type="Pfam" id="PF02771">
    <property type="entry name" value="Acyl-CoA_dh_N"/>
    <property type="match status" value="1"/>
</dbReference>
<evidence type="ECO:0000313" key="9">
    <source>
        <dbReference type="EMBL" id="GHE91586.1"/>
    </source>
</evidence>
<keyword evidence="5" id="KW-0560">Oxidoreductase</keyword>
<comment type="caution">
    <text evidence="9">The sequence shown here is derived from an EMBL/GenBank/DDBJ whole genome shotgun (WGS) entry which is preliminary data.</text>
</comment>
<proteinExistence type="inferred from homology"/>
<dbReference type="PANTHER" id="PTHR43884">
    <property type="entry name" value="ACYL-COA DEHYDROGENASE"/>
    <property type="match status" value="1"/>
</dbReference>
<evidence type="ECO:0000256" key="4">
    <source>
        <dbReference type="ARBA" id="ARBA00022827"/>
    </source>
</evidence>
<protein>
    <recommendedName>
        <fullName evidence="11">Acyl-CoA dehydrogenase</fullName>
    </recommendedName>
</protein>
<evidence type="ECO:0000256" key="5">
    <source>
        <dbReference type="RuleBase" id="RU362125"/>
    </source>
</evidence>
<dbReference type="InterPro" id="IPR013786">
    <property type="entry name" value="AcylCoA_DH/ox_N"/>
</dbReference>
<feature type="domain" description="Acyl-CoA dehydrogenase/oxidase N-terminal" evidence="8">
    <location>
        <begin position="23"/>
        <end position="131"/>
    </location>
</feature>
<evidence type="ECO:0008006" key="11">
    <source>
        <dbReference type="Google" id="ProtNLM"/>
    </source>
</evidence>
<dbReference type="SUPFAM" id="SSF47203">
    <property type="entry name" value="Acyl-CoA dehydrogenase C-terminal domain-like"/>
    <property type="match status" value="1"/>
</dbReference>
<dbReference type="InterPro" id="IPR046373">
    <property type="entry name" value="Acyl-CoA_Oxase/DH_mid-dom_sf"/>
</dbReference>
<dbReference type="Pfam" id="PF02770">
    <property type="entry name" value="Acyl-CoA_dh_M"/>
    <property type="match status" value="1"/>
</dbReference>
<evidence type="ECO:0000259" key="8">
    <source>
        <dbReference type="Pfam" id="PF02771"/>
    </source>
</evidence>
<dbReference type="InterPro" id="IPR009075">
    <property type="entry name" value="AcylCo_DH/oxidase_C"/>
</dbReference>
<name>A0ABQ3ITI9_9PSEU</name>
<dbReference type="InterPro" id="IPR006091">
    <property type="entry name" value="Acyl-CoA_Oxase/DH_mid-dom"/>
</dbReference>
<evidence type="ECO:0000256" key="2">
    <source>
        <dbReference type="ARBA" id="ARBA00009347"/>
    </source>
</evidence>
<reference evidence="10" key="1">
    <citation type="journal article" date="2019" name="Int. J. Syst. Evol. Microbiol.">
        <title>The Global Catalogue of Microorganisms (GCM) 10K type strain sequencing project: providing services to taxonomists for standard genome sequencing and annotation.</title>
        <authorList>
            <consortium name="The Broad Institute Genomics Platform"/>
            <consortium name="The Broad Institute Genome Sequencing Center for Infectious Disease"/>
            <person name="Wu L."/>
            <person name="Ma J."/>
        </authorList>
    </citation>
    <scope>NUCLEOTIDE SEQUENCE [LARGE SCALE GENOMIC DNA]</scope>
    <source>
        <strain evidence="10">CGMCC 4.7677</strain>
    </source>
</reference>
<sequence length="401" mass="43427">MNSLENLKEAGAHMAAAVKIDYDELREATREFADREVAPIAAQLDLEDARIPIDLYEKMGKIGYFGIMAPEEYGGLGLGARALGVVTEELCRASLSVGSLIQRNVVTGSIIAHHGTEDQKSRYAPGLASGELQSASAGTEPNAGSDAANIQTTARRDGDHYIVKGTKQWCTNADVADVLFLYVRTSDTSKHSGLSLLLVDKPRDGFLPPKLDGTHLATAGYRGMKSFQLYFDNLDVPADNLVGGEEGHAFAQLMAGYEIARTGFAFRCVGLAQAAYEAAVRHAEERVQFDKPLKEFQAVRFRLADMRTQIEAARALATQAAEKLDSGARADLEAGMAKLFAADMAHKVCWDALYIHGGNGYAIDAPVNRYWRDSGLLPIGEGTSDIQREIIARSIVGRSTR</sequence>